<proteinExistence type="predicted"/>
<accession>A0A3B0BEJ0</accession>
<keyword evidence="1" id="KW-0723">Serine/threonine-protein kinase</keyword>
<protein>
    <submittedName>
        <fullName evidence="3">ATP-binding protein</fullName>
    </submittedName>
</protein>
<sequence>MDPTRLSRSARALPVLDSNETRSVALAQRFRALTLFAESPDAAKAARDMAQTTFRDWGLHSRAGDARAVVSELIANVVQHTTPDECLTKPGAPRRIDVAFRSWPKWTFIEVTDEDSSPPMLPMGEVFSPALVGDLPEAVLPDSGRGLLMVQSLVDALWWAPGEQGGKTVVCRFDLGSDRLGNGTHEGGE</sequence>
<evidence type="ECO:0000259" key="2">
    <source>
        <dbReference type="Pfam" id="PF13581"/>
    </source>
</evidence>
<dbReference type="InterPro" id="IPR050267">
    <property type="entry name" value="Anti-sigma-factor_SerPK"/>
</dbReference>
<name>A0A3B0BEJ0_9ACTN</name>
<dbReference type="CDD" id="cd16936">
    <property type="entry name" value="HATPase_RsbW-like"/>
    <property type="match status" value="1"/>
</dbReference>
<dbReference type="SUPFAM" id="SSF55874">
    <property type="entry name" value="ATPase domain of HSP90 chaperone/DNA topoisomerase II/histidine kinase"/>
    <property type="match status" value="1"/>
</dbReference>
<keyword evidence="3" id="KW-0067">ATP-binding</keyword>
<dbReference type="Gene3D" id="3.30.565.10">
    <property type="entry name" value="Histidine kinase-like ATPase, C-terminal domain"/>
    <property type="match status" value="1"/>
</dbReference>
<dbReference type="InterPro" id="IPR036890">
    <property type="entry name" value="HATPase_C_sf"/>
</dbReference>
<gene>
    <name evidence="3" type="ORF">D7231_17750</name>
</gene>
<dbReference type="AlphaFoldDB" id="A0A3B0BEJ0"/>
<dbReference type="EMBL" id="RBAM01000007">
    <property type="protein sequence ID" value="RKN70754.1"/>
    <property type="molecule type" value="Genomic_DNA"/>
</dbReference>
<evidence type="ECO:0000313" key="4">
    <source>
        <dbReference type="Proteomes" id="UP000270343"/>
    </source>
</evidence>
<organism evidence="3 4">
    <name type="scientific">Streptomyces klenkii</name>
    <dbReference type="NCBI Taxonomy" id="1420899"/>
    <lineage>
        <taxon>Bacteria</taxon>
        <taxon>Bacillati</taxon>
        <taxon>Actinomycetota</taxon>
        <taxon>Actinomycetes</taxon>
        <taxon>Kitasatosporales</taxon>
        <taxon>Streptomycetaceae</taxon>
        <taxon>Streptomyces</taxon>
    </lineage>
</organism>
<dbReference type="Proteomes" id="UP000270343">
    <property type="component" value="Unassembled WGS sequence"/>
</dbReference>
<dbReference type="InterPro" id="IPR003594">
    <property type="entry name" value="HATPase_dom"/>
</dbReference>
<dbReference type="GO" id="GO:0004674">
    <property type="term" value="F:protein serine/threonine kinase activity"/>
    <property type="evidence" value="ECO:0007669"/>
    <property type="project" value="UniProtKB-KW"/>
</dbReference>
<keyword evidence="4" id="KW-1185">Reference proteome</keyword>
<keyword evidence="3" id="KW-0547">Nucleotide-binding</keyword>
<comment type="caution">
    <text evidence="3">The sequence shown here is derived from an EMBL/GenBank/DDBJ whole genome shotgun (WGS) entry which is preliminary data.</text>
</comment>
<keyword evidence="1" id="KW-0808">Transferase</keyword>
<feature type="domain" description="Histidine kinase/HSP90-like ATPase" evidence="2">
    <location>
        <begin position="37"/>
        <end position="170"/>
    </location>
</feature>
<evidence type="ECO:0000313" key="3">
    <source>
        <dbReference type="EMBL" id="RKN70754.1"/>
    </source>
</evidence>
<dbReference type="PANTHER" id="PTHR35526">
    <property type="entry name" value="ANTI-SIGMA-F FACTOR RSBW-RELATED"/>
    <property type="match status" value="1"/>
</dbReference>
<dbReference type="PANTHER" id="PTHR35526:SF3">
    <property type="entry name" value="ANTI-SIGMA-F FACTOR RSBW"/>
    <property type="match status" value="1"/>
</dbReference>
<reference evidence="3 4" key="1">
    <citation type="journal article" date="2015" name="Antonie Van Leeuwenhoek">
        <title>Streptomyces klenkii sp. nov., isolated from deep marine sediment.</title>
        <authorList>
            <person name="Veyisoglu A."/>
            <person name="Sahin N."/>
        </authorList>
    </citation>
    <scope>NUCLEOTIDE SEQUENCE [LARGE SCALE GENOMIC DNA]</scope>
    <source>
        <strain evidence="3 4">KCTC 29202</strain>
    </source>
</reference>
<keyword evidence="1" id="KW-0418">Kinase</keyword>
<dbReference type="GO" id="GO:0005524">
    <property type="term" value="F:ATP binding"/>
    <property type="evidence" value="ECO:0007669"/>
    <property type="project" value="UniProtKB-KW"/>
</dbReference>
<evidence type="ECO:0000256" key="1">
    <source>
        <dbReference type="ARBA" id="ARBA00022527"/>
    </source>
</evidence>
<dbReference type="Pfam" id="PF13581">
    <property type="entry name" value="HATPase_c_2"/>
    <property type="match status" value="1"/>
</dbReference>
<dbReference type="OrthoDB" id="4140137at2"/>